<evidence type="ECO:0000259" key="16">
    <source>
        <dbReference type="Pfam" id="PF01557"/>
    </source>
</evidence>
<dbReference type="Pfam" id="PF01557">
    <property type="entry name" value="FAA_hydrolase"/>
    <property type="match status" value="1"/>
</dbReference>
<accession>A0A6J2C6D3</accession>
<proteinExistence type="inferred from homology"/>
<evidence type="ECO:0000256" key="9">
    <source>
        <dbReference type="ARBA" id="ARBA00044973"/>
    </source>
</evidence>
<comment type="similarity">
    <text evidence="1">Belongs to the FAH family.</text>
</comment>
<sequence>MQSKDKGLRGRRRDAGGPGRSAEAAAAWLPEGRAPRRYSPAKRHVRRPKVVPPLLVAAGALPEAAHHLRPREGLAILQPACSLCMPLELELVWWWASVAASSQRPQPQTIWPALPGCDHQQSAGRVQEGADLALATSFTVFSPISTFVPKEKIPGPHNLKLWPKVNGKLRQEVMKSSMIFPILYIQEGGIIWTRTPKEWDLFKKKKKLKFRPT</sequence>
<comment type="catalytic activity">
    <reaction evidence="14">
        <text>acetylpyruvate + H2O = acetate + pyruvate + H(+)</text>
        <dbReference type="Rhea" id="RHEA:16097"/>
        <dbReference type="ChEBI" id="CHEBI:15360"/>
        <dbReference type="ChEBI" id="CHEBI:15361"/>
        <dbReference type="ChEBI" id="CHEBI:15377"/>
        <dbReference type="ChEBI" id="CHEBI:15378"/>
        <dbReference type="ChEBI" id="CHEBI:30089"/>
    </reaction>
</comment>
<feature type="region of interest" description="Disordered" evidence="15">
    <location>
        <begin position="1"/>
        <end position="45"/>
    </location>
</feature>
<dbReference type="EC" id="3.7.1.5" evidence="5"/>
<dbReference type="GO" id="GO:0047621">
    <property type="term" value="F:acylpyruvate hydrolase activity"/>
    <property type="evidence" value="ECO:0007669"/>
    <property type="project" value="UniProtKB-EC"/>
</dbReference>
<feature type="domain" description="Fumarylacetoacetase-like C-terminal" evidence="16">
    <location>
        <begin position="130"/>
        <end position="184"/>
    </location>
</feature>
<evidence type="ECO:0000256" key="1">
    <source>
        <dbReference type="ARBA" id="ARBA00010211"/>
    </source>
</evidence>
<dbReference type="KEGG" id="zca:113915860"/>
<dbReference type="EC" id="5.3.2.2" evidence="9"/>
<dbReference type="Gene3D" id="3.90.850.10">
    <property type="entry name" value="Fumarylacetoacetase-like, C-terminal domain"/>
    <property type="match status" value="1"/>
</dbReference>
<evidence type="ECO:0000256" key="6">
    <source>
        <dbReference type="ARBA" id="ARBA00042340"/>
    </source>
</evidence>
<evidence type="ECO:0000256" key="14">
    <source>
        <dbReference type="ARBA" id="ARBA00048846"/>
    </source>
</evidence>
<evidence type="ECO:0000256" key="13">
    <source>
        <dbReference type="ARBA" id="ARBA00047973"/>
    </source>
</evidence>
<comment type="catalytic activity">
    <reaction evidence="8">
        <text>oxaloacetate = enol-oxaloacetate</text>
        <dbReference type="Rhea" id="RHEA:16021"/>
        <dbReference type="ChEBI" id="CHEBI:16452"/>
        <dbReference type="ChEBI" id="CHEBI:17479"/>
        <dbReference type="EC" id="5.3.2.2"/>
    </reaction>
    <physiologicalReaction direction="right-to-left" evidence="8">
        <dbReference type="Rhea" id="RHEA:16023"/>
    </physiologicalReaction>
</comment>
<dbReference type="Proteomes" id="UP000515165">
    <property type="component" value="Chromosome 1"/>
</dbReference>
<dbReference type="GO" id="GO:0008948">
    <property type="term" value="F:oxaloacetate decarboxylase activity"/>
    <property type="evidence" value="ECO:0007669"/>
    <property type="project" value="UniProtKB-EC"/>
</dbReference>
<evidence type="ECO:0000256" key="8">
    <source>
        <dbReference type="ARBA" id="ARBA00044911"/>
    </source>
</evidence>
<comment type="catalytic activity">
    <reaction evidence="13">
        <text>oxaloacetate + H(+) = pyruvate + CO2</text>
        <dbReference type="Rhea" id="RHEA:15641"/>
        <dbReference type="ChEBI" id="CHEBI:15361"/>
        <dbReference type="ChEBI" id="CHEBI:15378"/>
        <dbReference type="ChEBI" id="CHEBI:16452"/>
        <dbReference type="ChEBI" id="CHEBI:16526"/>
        <dbReference type="EC" id="4.1.1.112"/>
    </reaction>
</comment>
<gene>
    <name evidence="18" type="primary">LOC113915860</name>
</gene>
<dbReference type="PANTHER" id="PTHR11820">
    <property type="entry name" value="ACYLPYRUVASE"/>
    <property type="match status" value="1"/>
</dbReference>
<dbReference type="OrthoDB" id="10601969at2759"/>
<evidence type="ECO:0000256" key="7">
    <source>
        <dbReference type="ARBA" id="ARBA00044830"/>
    </source>
</evidence>
<dbReference type="GO" id="GO:0046872">
    <property type="term" value="F:metal ion binding"/>
    <property type="evidence" value="ECO:0007669"/>
    <property type="project" value="UniProtKB-KW"/>
</dbReference>
<evidence type="ECO:0000256" key="2">
    <source>
        <dbReference type="ARBA" id="ARBA00012947"/>
    </source>
</evidence>
<evidence type="ECO:0000256" key="15">
    <source>
        <dbReference type="SAM" id="MobiDB-lite"/>
    </source>
</evidence>
<reference evidence="18" key="1">
    <citation type="submission" date="2025-08" db="UniProtKB">
        <authorList>
            <consortium name="RefSeq"/>
        </authorList>
    </citation>
    <scope>IDENTIFICATION</scope>
    <source>
        <tissue evidence="18">Blood</tissue>
    </source>
</reference>
<organism evidence="17 18">
    <name type="scientific">Zalophus californianus</name>
    <name type="common">California sealion</name>
    <dbReference type="NCBI Taxonomy" id="9704"/>
    <lineage>
        <taxon>Eukaryota</taxon>
        <taxon>Metazoa</taxon>
        <taxon>Chordata</taxon>
        <taxon>Craniata</taxon>
        <taxon>Vertebrata</taxon>
        <taxon>Euteleostomi</taxon>
        <taxon>Mammalia</taxon>
        <taxon>Eutheria</taxon>
        <taxon>Laurasiatheria</taxon>
        <taxon>Carnivora</taxon>
        <taxon>Caniformia</taxon>
        <taxon>Pinnipedia</taxon>
        <taxon>Otariidae</taxon>
        <taxon>Zalophus</taxon>
    </lineage>
</organism>
<keyword evidence="3" id="KW-0479">Metal-binding</keyword>
<evidence type="ECO:0000256" key="12">
    <source>
        <dbReference type="ARBA" id="ARBA00047963"/>
    </source>
</evidence>
<evidence type="ECO:0000313" key="18">
    <source>
        <dbReference type="RefSeq" id="XP_027437583.1"/>
    </source>
</evidence>
<name>A0A6J2C6D3_ZALCA</name>
<comment type="catalytic activity">
    <reaction evidence="11">
        <text>a 3-acylpyruvate + H2O = a carboxylate + pyruvate + H(+)</text>
        <dbReference type="Rhea" id="RHEA:19009"/>
        <dbReference type="ChEBI" id="CHEBI:15361"/>
        <dbReference type="ChEBI" id="CHEBI:15377"/>
        <dbReference type="ChEBI" id="CHEBI:15378"/>
        <dbReference type="ChEBI" id="CHEBI:29067"/>
        <dbReference type="ChEBI" id="CHEBI:57278"/>
        <dbReference type="EC" id="3.7.1.5"/>
    </reaction>
</comment>
<dbReference type="PANTHER" id="PTHR11820:SF7">
    <property type="entry name" value="ACYLPYRUVASE FAHD1, MITOCHONDRIAL"/>
    <property type="match status" value="1"/>
</dbReference>
<dbReference type="InterPro" id="IPR036663">
    <property type="entry name" value="Fumarylacetoacetase_C_sf"/>
</dbReference>
<comment type="catalytic activity">
    <reaction evidence="12">
        <text>3-fumarylpyruvate + H2O = fumarate + pyruvate + H(+)</text>
        <dbReference type="Rhea" id="RHEA:26168"/>
        <dbReference type="ChEBI" id="CHEBI:15361"/>
        <dbReference type="ChEBI" id="CHEBI:15377"/>
        <dbReference type="ChEBI" id="CHEBI:15378"/>
        <dbReference type="ChEBI" id="CHEBI:16854"/>
        <dbReference type="ChEBI" id="CHEBI:29806"/>
    </reaction>
</comment>
<dbReference type="GO" id="GO:0018773">
    <property type="term" value="F:acetylpyruvate hydrolase activity"/>
    <property type="evidence" value="ECO:0007669"/>
    <property type="project" value="TreeGrafter"/>
</dbReference>
<dbReference type="RefSeq" id="XP_027437583.1">
    <property type="nucleotide sequence ID" value="XM_027581782.1"/>
</dbReference>
<dbReference type="GeneID" id="113915860"/>
<feature type="compositionally biased region" description="Basic residues" evidence="15">
    <location>
        <begin position="35"/>
        <end position="45"/>
    </location>
</feature>
<dbReference type="EC" id="4.1.1.112" evidence="2"/>
<evidence type="ECO:0000256" key="3">
    <source>
        <dbReference type="ARBA" id="ARBA00022723"/>
    </source>
</evidence>
<dbReference type="AlphaFoldDB" id="A0A6J2C6D3"/>
<evidence type="ECO:0000256" key="5">
    <source>
        <dbReference type="ARBA" id="ARBA00039040"/>
    </source>
</evidence>
<protein>
    <recommendedName>
        <fullName evidence="10">Oxaloacetate tautomerase FAHD1, mitochondrial</fullName>
        <ecNumber evidence="5">3.7.1.5</ecNumber>
        <ecNumber evidence="2">4.1.1.112</ecNumber>
        <ecNumber evidence="9">5.3.2.2</ecNumber>
    </recommendedName>
    <alternativeName>
        <fullName evidence="7">Acylpyruvase FAHD1</fullName>
    </alternativeName>
    <alternativeName>
        <fullName evidence="6">Fumarylacetoacetate hydrolase domain-containing protein 1</fullName>
    </alternativeName>
    <alternativeName>
        <fullName evidence="4">Oxaloacetate decarboxylase</fullName>
    </alternativeName>
</protein>
<dbReference type="GO" id="GO:0005739">
    <property type="term" value="C:mitochondrion"/>
    <property type="evidence" value="ECO:0007669"/>
    <property type="project" value="TreeGrafter"/>
</dbReference>
<dbReference type="GO" id="GO:0050163">
    <property type="term" value="F:oxaloacetate tautomerase activity"/>
    <property type="evidence" value="ECO:0007669"/>
    <property type="project" value="UniProtKB-EC"/>
</dbReference>
<evidence type="ECO:0000256" key="4">
    <source>
        <dbReference type="ARBA" id="ARBA00032305"/>
    </source>
</evidence>
<evidence type="ECO:0000313" key="17">
    <source>
        <dbReference type="Proteomes" id="UP000515165"/>
    </source>
</evidence>
<evidence type="ECO:0000256" key="11">
    <source>
        <dbReference type="ARBA" id="ARBA00047858"/>
    </source>
</evidence>
<evidence type="ECO:0000256" key="10">
    <source>
        <dbReference type="ARBA" id="ARBA00044980"/>
    </source>
</evidence>
<keyword evidence="17" id="KW-1185">Reference proteome</keyword>
<dbReference type="InterPro" id="IPR011234">
    <property type="entry name" value="Fumarylacetoacetase-like_C"/>
</dbReference>
<dbReference type="SUPFAM" id="SSF56529">
    <property type="entry name" value="FAH"/>
    <property type="match status" value="1"/>
</dbReference>